<sequence>METTADHQCLGEVFSRQETVSCASVVCKRCDSPKPDGASNIDMQKVDGVWYMKFNAVDDMAVHLRELRALHMRHDDVITCGFTTTTTTTTTRTSTTRTITCTTKTTTK</sequence>
<evidence type="ECO:0000313" key="1">
    <source>
        <dbReference type="EMBL" id="KAK3791664.1"/>
    </source>
</evidence>
<keyword evidence="2" id="KW-1185">Reference proteome</keyword>
<dbReference type="AlphaFoldDB" id="A0AAE1APQ5"/>
<proteinExistence type="predicted"/>
<comment type="caution">
    <text evidence="1">The sequence shown here is derived from an EMBL/GenBank/DDBJ whole genome shotgun (WGS) entry which is preliminary data.</text>
</comment>
<accession>A0AAE1APQ5</accession>
<dbReference type="EMBL" id="JAWDGP010001461">
    <property type="protein sequence ID" value="KAK3791664.1"/>
    <property type="molecule type" value="Genomic_DNA"/>
</dbReference>
<protein>
    <submittedName>
        <fullName evidence="1">Uncharacterized protein</fullName>
    </submittedName>
</protein>
<evidence type="ECO:0000313" key="2">
    <source>
        <dbReference type="Proteomes" id="UP001283361"/>
    </source>
</evidence>
<organism evidence="1 2">
    <name type="scientific">Elysia crispata</name>
    <name type="common">lettuce slug</name>
    <dbReference type="NCBI Taxonomy" id="231223"/>
    <lineage>
        <taxon>Eukaryota</taxon>
        <taxon>Metazoa</taxon>
        <taxon>Spiralia</taxon>
        <taxon>Lophotrochozoa</taxon>
        <taxon>Mollusca</taxon>
        <taxon>Gastropoda</taxon>
        <taxon>Heterobranchia</taxon>
        <taxon>Euthyneura</taxon>
        <taxon>Panpulmonata</taxon>
        <taxon>Sacoglossa</taxon>
        <taxon>Placobranchoidea</taxon>
        <taxon>Plakobranchidae</taxon>
        <taxon>Elysia</taxon>
    </lineage>
</organism>
<dbReference type="Proteomes" id="UP001283361">
    <property type="component" value="Unassembled WGS sequence"/>
</dbReference>
<name>A0AAE1APQ5_9GAST</name>
<gene>
    <name evidence="1" type="ORF">RRG08_050617</name>
</gene>
<reference evidence="1" key="1">
    <citation type="journal article" date="2023" name="G3 (Bethesda)">
        <title>A reference genome for the long-term kleptoplast-retaining sea slug Elysia crispata morphotype clarki.</title>
        <authorList>
            <person name="Eastman K.E."/>
            <person name="Pendleton A.L."/>
            <person name="Shaikh M.A."/>
            <person name="Suttiyut T."/>
            <person name="Ogas R."/>
            <person name="Tomko P."/>
            <person name="Gavelis G."/>
            <person name="Widhalm J.R."/>
            <person name="Wisecaver J.H."/>
        </authorList>
    </citation>
    <scope>NUCLEOTIDE SEQUENCE</scope>
    <source>
        <strain evidence="1">ECLA1</strain>
    </source>
</reference>